<feature type="coiled-coil region" evidence="1">
    <location>
        <begin position="45"/>
        <end position="113"/>
    </location>
</feature>
<feature type="coiled-coil region" evidence="1">
    <location>
        <begin position="344"/>
        <end position="442"/>
    </location>
</feature>
<feature type="coiled-coil region" evidence="1">
    <location>
        <begin position="466"/>
        <end position="596"/>
    </location>
</feature>
<dbReference type="RefSeq" id="WP_118259924.1">
    <property type="nucleotide sequence ID" value="NZ_CALBWO010000029.1"/>
</dbReference>
<name>A0A412X216_9BACT</name>
<keyword evidence="1" id="KW-0175">Coiled coil</keyword>
<dbReference type="PROSITE" id="PS51257">
    <property type="entry name" value="PROKAR_LIPOPROTEIN"/>
    <property type="match status" value="1"/>
</dbReference>
<protein>
    <submittedName>
        <fullName evidence="2">Uncharacterized protein</fullName>
    </submittedName>
</protein>
<proteinExistence type="predicted"/>
<feature type="coiled-coil region" evidence="1">
    <location>
        <begin position="192"/>
        <end position="266"/>
    </location>
</feature>
<dbReference type="EMBL" id="QRZA01000008">
    <property type="protein sequence ID" value="RGV34323.1"/>
    <property type="molecule type" value="Genomic_DNA"/>
</dbReference>
<dbReference type="Proteomes" id="UP000283589">
    <property type="component" value="Unassembled WGS sequence"/>
</dbReference>
<comment type="caution">
    <text evidence="2">The sequence shown here is derived from an EMBL/GenBank/DDBJ whole genome shotgun (WGS) entry which is preliminary data.</text>
</comment>
<organism evidence="2 3">
    <name type="scientific">Butyricimonas virosa</name>
    <dbReference type="NCBI Taxonomy" id="544645"/>
    <lineage>
        <taxon>Bacteria</taxon>
        <taxon>Pseudomonadati</taxon>
        <taxon>Bacteroidota</taxon>
        <taxon>Bacteroidia</taxon>
        <taxon>Bacteroidales</taxon>
        <taxon>Odoribacteraceae</taxon>
        <taxon>Butyricimonas</taxon>
    </lineage>
</organism>
<gene>
    <name evidence="2" type="ORF">DWW18_08385</name>
</gene>
<evidence type="ECO:0000313" key="3">
    <source>
        <dbReference type="Proteomes" id="UP000283589"/>
    </source>
</evidence>
<feature type="coiled-coil region" evidence="1">
    <location>
        <begin position="657"/>
        <end position="740"/>
    </location>
</feature>
<dbReference type="PANTHER" id="PTHR18937">
    <property type="entry name" value="STRUCTURAL MAINTENANCE OF CHROMOSOMES SMC FAMILY MEMBER"/>
    <property type="match status" value="1"/>
</dbReference>
<dbReference type="AlphaFoldDB" id="A0A412X216"/>
<dbReference type="STRING" id="1121130.GCA_000519105_02227"/>
<evidence type="ECO:0000313" key="2">
    <source>
        <dbReference type="EMBL" id="RGV34323.1"/>
    </source>
</evidence>
<evidence type="ECO:0000256" key="1">
    <source>
        <dbReference type="SAM" id="Coils"/>
    </source>
</evidence>
<sequence length="743" mass="82732">MRKISLLFVLITVALLSSCVDDKESATVEQIRTAKTEWLKAQAEMLQAQGEAQKILAETEKLKAESEAKNEAARIEIERLLAESQAAKTEAEADELRAQAEKIKQEAEKIRIEYEYQQKLNELAYQTAQAKEAAKQQEFINRLNEAIVAGKINKELQGLYADYVSALKTLRYTENQVSQKQTSITSLNKQLLASFDDHIKNYQSNIERYQIELAEKEKELKEFITSTENLSAEKAAAKINELKKEKEEIAAKIATIDKELIELEKDQQALILATKVANDNYGTAKTAFTTAQTAFTKAENEYNTALNGNNSAKATVINGFSVGGVHYAFPEFEQGIETGINVAKEDLTEAITTAEKGIATAEKQLTEAKANLKDLNDNKIPAAKAALSPLESTKKDLEKQLAAAQKTQQTCQADQATLKDKNDKTKAENDAWVAKVKELEAALKAETDPSKKADIQIQLDLAKGHQTEAEKAYEAAKKAYETNEAELKKATEAIADLTEELADNEADYQAAKDKVVELEAKYDELVSKTSELNNGEYVVAIANAKAALETAQSNKEEFEEIINKAKATIDDLKVAMEEAQKTMNEAETAQEDALQAWEAAIEAETNSAYTKKADEKAPFVERENYIDVTLIPAYNEYIKGDEFNDFTSYETYKQKTIKALNTKIEDLKTQLAEETELLKEFQAAETDQEKEELINGAGNDYTTQQIEQLEREITALKEEITEYQANVDRLQTAIDAAEDALAE</sequence>
<accession>A0A412X216</accession>
<reference evidence="2 3" key="1">
    <citation type="submission" date="2018-08" db="EMBL/GenBank/DDBJ databases">
        <title>A genome reference for cultivated species of the human gut microbiota.</title>
        <authorList>
            <person name="Zou Y."/>
            <person name="Xue W."/>
            <person name="Luo G."/>
        </authorList>
    </citation>
    <scope>NUCLEOTIDE SEQUENCE [LARGE SCALE GENOMIC DNA]</scope>
    <source>
        <strain evidence="2 3">AF14-49</strain>
    </source>
</reference>